<dbReference type="InterPro" id="IPR035897">
    <property type="entry name" value="Toll_tir_struct_dom_sf"/>
</dbReference>
<keyword evidence="2" id="KW-1185">Reference proteome</keyword>
<feature type="compositionally biased region" description="Polar residues" evidence="1">
    <location>
        <begin position="210"/>
        <end position="234"/>
    </location>
</feature>
<dbReference type="RefSeq" id="XP_012934957.1">
    <property type="nucleotide sequence ID" value="XM_013079503.2"/>
</dbReference>
<name>A0ABM0ZUX2_APLCA</name>
<gene>
    <name evidence="3" type="primary">LOC106011102</name>
</gene>
<accession>A0ABM0ZUX2</accession>
<dbReference type="SUPFAM" id="SSF52200">
    <property type="entry name" value="Toll/Interleukin receptor TIR domain"/>
    <property type="match status" value="1"/>
</dbReference>
<dbReference type="Proteomes" id="UP000694888">
    <property type="component" value="Unplaced"/>
</dbReference>
<feature type="compositionally biased region" description="Low complexity" evidence="1">
    <location>
        <begin position="195"/>
        <end position="209"/>
    </location>
</feature>
<proteinExistence type="predicted"/>
<feature type="region of interest" description="Disordered" evidence="1">
    <location>
        <begin position="189"/>
        <end position="244"/>
    </location>
</feature>
<dbReference type="GeneID" id="106011102"/>
<organism evidence="2 3">
    <name type="scientific">Aplysia californica</name>
    <name type="common">California sea hare</name>
    <dbReference type="NCBI Taxonomy" id="6500"/>
    <lineage>
        <taxon>Eukaryota</taxon>
        <taxon>Metazoa</taxon>
        <taxon>Spiralia</taxon>
        <taxon>Lophotrochozoa</taxon>
        <taxon>Mollusca</taxon>
        <taxon>Gastropoda</taxon>
        <taxon>Heterobranchia</taxon>
        <taxon>Euthyneura</taxon>
        <taxon>Tectipleura</taxon>
        <taxon>Aplysiida</taxon>
        <taxon>Aplysioidea</taxon>
        <taxon>Aplysiidae</taxon>
        <taxon>Aplysia</taxon>
    </lineage>
</organism>
<evidence type="ECO:0000256" key="1">
    <source>
        <dbReference type="SAM" id="MobiDB-lite"/>
    </source>
</evidence>
<evidence type="ECO:0000313" key="2">
    <source>
        <dbReference type="Proteomes" id="UP000694888"/>
    </source>
</evidence>
<sequence length="285" mass="30744">MEYQMAQHEMLKLKHKIIPVVLEDVSGIPTMDKNLRAIIESVTYIKFPGEEPISSKLRTRFWKLLELAMPKKKSESTRSSCGSCASDLPLSAASKTCFESLADSLSKESYGAEKVRADNFPSPITGSGVISGSLASSEFVDNALLNGLHFPDPPAKLIEPVLFPIDKGDSLTPSVALACSTSMYLGSDDTEPDDTSCSATSSDDATTASPNNFSWLSSTNTGSSGSKWLPSTSSDNKKAKNEANSSTVLAPFLSSDNHIIEIREVGKNAIKVTPRPKKQDNRLYV</sequence>
<reference evidence="3" key="1">
    <citation type="submission" date="2025-08" db="UniProtKB">
        <authorList>
            <consortium name="RefSeq"/>
        </authorList>
    </citation>
    <scope>IDENTIFICATION</scope>
</reference>
<dbReference type="Gene3D" id="3.40.50.10140">
    <property type="entry name" value="Toll/interleukin-1 receptor homology (TIR) domain"/>
    <property type="match status" value="1"/>
</dbReference>
<protein>
    <submittedName>
        <fullName evidence="3">Uncharacterized protein LOC106011102</fullName>
    </submittedName>
</protein>
<evidence type="ECO:0000313" key="3">
    <source>
        <dbReference type="RefSeq" id="XP_012934957.1"/>
    </source>
</evidence>